<protein>
    <recommendedName>
        <fullName evidence="6">Dihydropteroate synthase</fullName>
        <ecNumber evidence="5">2.5.1.15</ecNumber>
    </recommendedName>
    <alternativeName>
        <fullName evidence="11">Dihydropteroate pyrophosphorylase</fullName>
    </alternativeName>
</protein>
<dbReference type="STRING" id="378753.KRH_19260"/>
<dbReference type="Proteomes" id="UP000008838">
    <property type="component" value="Chromosome"/>
</dbReference>
<dbReference type="EC" id="2.5.1.15" evidence="5"/>
<gene>
    <name evidence="14" type="primary">folP</name>
    <name evidence="14" type="ordered locus">KRH_19260</name>
</gene>
<sequence length="351" mass="35871">MTAAHHAATGAQGGAPGAPRAAPGAQGPTADARGAATGAHDAARPGSRPDAPDRAGGDAPLGWGSFEGLPTGRTLVMGVLNVTPDSFSDGGRHDSEAAAIAHGLRLAEQGADIVDVGGESTRPHAQQVDPREERRRVLPVIRELSRRGVVVSADTLNADTAHAAIEAGAHIVNDVSGTAVSAEMVELVGATGVPYVLMHSRGTPQTMTGLATYTDTVADVLRELTAVRDRLLAAGAAPERLVLDPGLGFAKAGTQDWELLRALPRLQALGHRVLVAASRKRFLGALLAEDGEPRPVDGRDGATAALSALAAFGGAWAVRVHDVPATVDAVATAHAWLGIEPPVLRPRDAGS</sequence>
<evidence type="ECO:0000256" key="7">
    <source>
        <dbReference type="ARBA" id="ARBA00022679"/>
    </source>
</evidence>
<dbReference type="PROSITE" id="PS50972">
    <property type="entry name" value="PTERIN_BINDING"/>
    <property type="match status" value="1"/>
</dbReference>
<dbReference type="SUPFAM" id="SSF51717">
    <property type="entry name" value="Dihydropteroate synthetase-like"/>
    <property type="match status" value="1"/>
</dbReference>
<evidence type="ECO:0000256" key="2">
    <source>
        <dbReference type="ARBA" id="ARBA00001946"/>
    </source>
</evidence>
<dbReference type="PANTHER" id="PTHR20941:SF1">
    <property type="entry name" value="FOLIC ACID SYNTHESIS PROTEIN FOL1"/>
    <property type="match status" value="1"/>
</dbReference>
<evidence type="ECO:0000256" key="5">
    <source>
        <dbReference type="ARBA" id="ARBA00012458"/>
    </source>
</evidence>
<dbReference type="InterPro" id="IPR011005">
    <property type="entry name" value="Dihydropteroate_synth-like_sf"/>
</dbReference>
<keyword evidence="15" id="KW-1185">Reference proteome</keyword>
<dbReference type="GO" id="GO:0046654">
    <property type="term" value="P:tetrahydrofolate biosynthetic process"/>
    <property type="evidence" value="ECO:0007669"/>
    <property type="project" value="TreeGrafter"/>
</dbReference>
<dbReference type="Gene3D" id="3.20.20.20">
    <property type="entry name" value="Dihydropteroate synthase-like"/>
    <property type="match status" value="1"/>
</dbReference>
<evidence type="ECO:0000256" key="4">
    <source>
        <dbReference type="ARBA" id="ARBA00009503"/>
    </source>
</evidence>
<dbReference type="GO" id="GO:0004156">
    <property type="term" value="F:dihydropteroate synthase activity"/>
    <property type="evidence" value="ECO:0007669"/>
    <property type="project" value="UniProtKB-EC"/>
</dbReference>
<dbReference type="GO" id="GO:0005829">
    <property type="term" value="C:cytosol"/>
    <property type="evidence" value="ECO:0007669"/>
    <property type="project" value="TreeGrafter"/>
</dbReference>
<dbReference type="KEGG" id="krh:KRH_19260"/>
<keyword evidence="10" id="KW-0289">Folate biosynthesis</keyword>
<dbReference type="CDD" id="cd00739">
    <property type="entry name" value="DHPS"/>
    <property type="match status" value="1"/>
</dbReference>
<feature type="compositionally biased region" description="Low complexity" evidence="12">
    <location>
        <begin position="17"/>
        <end position="46"/>
    </location>
</feature>
<feature type="region of interest" description="Disordered" evidence="12">
    <location>
        <begin position="1"/>
        <end position="65"/>
    </location>
</feature>
<dbReference type="GO" id="GO:0046872">
    <property type="term" value="F:metal ion binding"/>
    <property type="evidence" value="ECO:0007669"/>
    <property type="project" value="UniProtKB-KW"/>
</dbReference>
<accession>B2GG72</accession>
<dbReference type="NCBIfam" id="TIGR01496">
    <property type="entry name" value="DHPS"/>
    <property type="match status" value="1"/>
</dbReference>
<feature type="domain" description="Pterin-binding" evidence="13">
    <location>
        <begin position="74"/>
        <end position="331"/>
    </location>
</feature>
<dbReference type="InterPro" id="IPR006390">
    <property type="entry name" value="DHP_synth_dom"/>
</dbReference>
<evidence type="ECO:0000256" key="6">
    <source>
        <dbReference type="ARBA" id="ARBA00016919"/>
    </source>
</evidence>
<dbReference type="InterPro" id="IPR000489">
    <property type="entry name" value="Pterin-binding_dom"/>
</dbReference>
<evidence type="ECO:0000313" key="15">
    <source>
        <dbReference type="Proteomes" id="UP000008838"/>
    </source>
</evidence>
<dbReference type="Pfam" id="PF00809">
    <property type="entry name" value="Pterin_bind"/>
    <property type="match status" value="1"/>
</dbReference>
<comment type="cofactor">
    <cofactor evidence="2">
        <name>Mg(2+)</name>
        <dbReference type="ChEBI" id="CHEBI:18420"/>
    </cofactor>
</comment>
<comment type="similarity">
    <text evidence="4">Belongs to the DHPS family.</text>
</comment>
<dbReference type="AlphaFoldDB" id="B2GG72"/>
<dbReference type="InterPro" id="IPR045031">
    <property type="entry name" value="DHP_synth-like"/>
</dbReference>
<evidence type="ECO:0000256" key="11">
    <source>
        <dbReference type="ARBA" id="ARBA00030193"/>
    </source>
</evidence>
<evidence type="ECO:0000256" key="12">
    <source>
        <dbReference type="SAM" id="MobiDB-lite"/>
    </source>
</evidence>
<evidence type="ECO:0000256" key="10">
    <source>
        <dbReference type="ARBA" id="ARBA00022909"/>
    </source>
</evidence>
<comment type="catalytic activity">
    <reaction evidence="1">
        <text>(7,8-dihydropterin-6-yl)methyl diphosphate + 4-aminobenzoate = 7,8-dihydropteroate + diphosphate</text>
        <dbReference type="Rhea" id="RHEA:19949"/>
        <dbReference type="ChEBI" id="CHEBI:17836"/>
        <dbReference type="ChEBI" id="CHEBI:17839"/>
        <dbReference type="ChEBI" id="CHEBI:33019"/>
        <dbReference type="ChEBI" id="CHEBI:72950"/>
        <dbReference type="EC" id="2.5.1.15"/>
    </reaction>
</comment>
<evidence type="ECO:0000259" key="13">
    <source>
        <dbReference type="PROSITE" id="PS50972"/>
    </source>
</evidence>
<keyword evidence="8" id="KW-0479">Metal-binding</keyword>
<keyword evidence="7 14" id="KW-0808">Transferase</keyword>
<name>B2GG72_KOCRD</name>
<organism evidence="14 15">
    <name type="scientific">Kocuria rhizophila (strain ATCC 9341 / DSM 348 / NBRC 103217 / DC2201)</name>
    <dbReference type="NCBI Taxonomy" id="378753"/>
    <lineage>
        <taxon>Bacteria</taxon>
        <taxon>Bacillati</taxon>
        <taxon>Actinomycetota</taxon>
        <taxon>Actinomycetes</taxon>
        <taxon>Micrococcales</taxon>
        <taxon>Micrococcaceae</taxon>
        <taxon>Kocuria</taxon>
    </lineage>
</organism>
<comment type="pathway">
    <text evidence="3">Cofactor biosynthesis; tetrahydrofolate biosynthesis; 7,8-dihydrofolate from 2-amino-4-hydroxy-6-hydroxymethyl-7,8-dihydropteridine diphosphate and 4-aminobenzoate: step 1/2.</text>
</comment>
<dbReference type="eggNOG" id="COG0294">
    <property type="taxonomic scope" value="Bacteria"/>
</dbReference>
<dbReference type="EMBL" id="AP009152">
    <property type="protein sequence ID" value="BAG30273.1"/>
    <property type="molecule type" value="Genomic_DNA"/>
</dbReference>
<evidence type="ECO:0000313" key="14">
    <source>
        <dbReference type="EMBL" id="BAG30273.1"/>
    </source>
</evidence>
<dbReference type="PROSITE" id="PS00793">
    <property type="entry name" value="DHPS_2"/>
    <property type="match status" value="1"/>
</dbReference>
<evidence type="ECO:0000256" key="8">
    <source>
        <dbReference type="ARBA" id="ARBA00022723"/>
    </source>
</evidence>
<proteinExistence type="inferred from homology"/>
<evidence type="ECO:0000256" key="1">
    <source>
        <dbReference type="ARBA" id="ARBA00000012"/>
    </source>
</evidence>
<dbReference type="PROSITE" id="PS00792">
    <property type="entry name" value="DHPS_1"/>
    <property type="match status" value="1"/>
</dbReference>
<evidence type="ECO:0000256" key="3">
    <source>
        <dbReference type="ARBA" id="ARBA00004763"/>
    </source>
</evidence>
<dbReference type="GO" id="GO:0046656">
    <property type="term" value="P:folic acid biosynthetic process"/>
    <property type="evidence" value="ECO:0007669"/>
    <property type="project" value="UniProtKB-KW"/>
</dbReference>
<feature type="compositionally biased region" description="Low complexity" evidence="12">
    <location>
        <begin position="1"/>
        <end position="10"/>
    </location>
</feature>
<dbReference type="HOGENOM" id="CLU_008023_0_1_11"/>
<keyword evidence="9" id="KW-0460">Magnesium</keyword>
<dbReference type="FunFam" id="3.20.20.20:FF:000006">
    <property type="entry name" value="Dihydropteroate synthase"/>
    <property type="match status" value="1"/>
</dbReference>
<evidence type="ECO:0000256" key="9">
    <source>
        <dbReference type="ARBA" id="ARBA00022842"/>
    </source>
</evidence>
<dbReference type="PANTHER" id="PTHR20941">
    <property type="entry name" value="FOLATE SYNTHESIS PROTEINS"/>
    <property type="match status" value="1"/>
</dbReference>
<reference evidence="14 15" key="1">
    <citation type="journal article" date="2008" name="J. Bacteriol.">
        <title>Complete genome sequence of the soil actinomycete Kocuria rhizophila.</title>
        <authorList>
            <person name="Takarada H."/>
            <person name="Sekine M."/>
            <person name="Kosugi H."/>
            <person name="Matsuo Y."/>
            <person name="Fujisawa T."/>
            <person name="Omata S."/>
            <person name="Kishi E."/>
            <person name="Shimizu A."/>
            <person name="Tsukatani N."/>
            <person name="Tanikawa S."/>
            <person name="Fujita N."/>
            <person name="Harayama S."/>
        </authorList>
    </citation>
    <scope>NUCLEOTIDE SEQUENCE [LARGE SCALE GENOMIC DNA]</scope>
    <source>
        <strain evidence="15">ATCC 9341 / DSM 348 / NBRC 103217 / DC2201</strain>
    </source>
</reference>
<dbReference type="RefSeq" id="WP_012398994.1">
    <property type="nucleotide sequence ID" value="NC_010617.1"/>
</dbReference>